<dbReference type="Proteomes" id="UP000694845">
    <property type="component" value="Unplaced"/>
</dbReference>
<dbReference type="PROSITE" id="PS50068">
    <property type="entry name" value="LDLRA_2"/>
    <property type="match status" value="7"/>
</dbReference>
<keyword evidence="7" id="KW-0297">G-protein coupled receptor</keyword>
<feature type="disulfide bond" evidence="12">
    <location>
        <begin position="691"/>
        <end position="706"/>
    </location>
</feature>
<dbReference type="PROSITE" id="PS01209">
    <property type="entry name" value="LDLRA_1"/>
    <property type="match status" value="1"/>
</dbReference>
<dbReference type="SMART" id="SM00369">
    <property type="entry name" value="LRR_TYP"/>
    <property type="match status" value="3"/>
</dbReference>
<accession>A0A8B7YWY9</accession>
<feature type="disulfide bond" evidence="12">
    <location>
        <begin position="496"/>
        <end position="511"/>
    </location>
</feature>
<evidence type="ECO:0000313" key="18">
    <source>
        <dbReference type="RefSeq" id="XP_022097838.1"/>
    </source>
</evidence>
<feature type="signal peptide" evidence="14">
    <location>
        <begin position="1"/>
        <end position="25"/>
    </location>
</feature>
<feature type="disulfide bond" evidence="12">
    <location>
        <begin position="534"/>
        <end position="549"/>
    </location>
</feature>
<keyword evidence="9 12" id="KW-1015">Disulfide bond</keyword>
<dbReference type="SUPFAM" id="SSF52058">
    <property type="entry name" value="L domain-like"/>
    <property type="match status" value="1"/>
</dbReference>
<evidence type="ECO:0000256" key="4">
    <source>
        <dbReference type="ARBA" id="ARBA00022692"/>
    </source>
</evidence>
<dbReference type="SUPFAM" id="SSF81321">
    <property type="entry name" value="Family A G protein-coupled receptor-like"/>
    <property type="match status" value="1"/>
</dbReference>
<dbReference type="GO" id="GO:0009755">
    <property type="term" value="P:hormone-mediated signaling pathway"/>
    <property type="evidence" value="ECO:0007669"/>
    <property type="project" value="TreeGrafter"/>
</dbReference>
<keyword evidence="8 13" id="KW-0472">Membrane</keyword>
<keyword evidence="6 13" id="KW-1133">Transmembrane helix</keyword>
<dbReference type="PROSITE" id="PS01180">
    <property type="entry name" value="CUB"/>
    <property type="match status" value="2"/>
</dbReference>
<sequence>MQGDFIMGRCGVSLLILLTLVTVCAFSNAELSRACTDVPLRDANHTKMISSTARNLLDQSFGQFLVYCWNVTVVERMRLKATCQFHRTWPRSIFFMVSDGAQQGPGYYVYSEYFPEEIFTMTQQLSLYFFLANTLQSVSCKVQPDQDNSDLICGDRHILLNDQHHLIFSIPTNHVSFDCKWLVTTRSQQRGTFVLFLDLLSLSLTYYQKLSFGSGHNEQNRSTLVKEIDKYTFNSENGTSYFFFQENLWISLSSTFYPGYDEVQTLLIRLKVKNCTSSAVQCSPGQVLCSIDSKCISQRSMCDGIAQCSDYMDEGGECDYCGASKVVLGIDESLTILANATVGPFSRYFIGFYAIYPGTQVPGNFSSDGVIVTQYKEEPMLFECVWRLTAPNGTRIRTKVEKFKGSGVVLKEGNGVHVVGGVPILVKNSSFKTISSPIEVLSSDQKVWLTLGLLRSSGYLYEMKLVFTSHNVTDCEMNEYACPSGLGCLKNASHECDGDRQCPGYGDELGCGLCKDQYLECASTRECVPRYKICNGIADCSDFYDEFQCGYCGNETIDTWPQVSHVIEHSDANIECLWTVISEVGTKIQARISEFPRGCCVTFSISSRQHGGFHNSEVIRTVDSVFSNGKTVFPTSISSNNSVMWIAKKCFQYSYSDLLSIYVHQYNDTECLPNEVLCSSGVACVLGTAVCDGLADCPEHSDEIGCGNCSSSEFICRSGAQCVSSDRICDGTTDCRDFSDEFDCGPCGESVFDLSLNTSWNITSPGWPVDMYPNKMHCLWLIMAEEGYRVVMTFCEFQTEEGYDLLHFGGGGFSDNFFPVSGQYFPISAASNRSTMYVKFTSDLLVRKKGFLLYVEQKPANTVRCGKDEVPCKSDDLVCVKNDTSERGRPVCSQGVCGWRRYQIGTHPQPLGSPGYPSSYPVDVHCIWEITARKSDSILLSIQKFETERNRDKVLLFSSSSSEKNVSFELDGTTKLRHIQFNTTTLEIHFTSDSSVTASGFSFMLFGNNSATDKTCRAKYLFDCGDGSCLSLDARCDGFKDCQIDGRDEANCESVSCPDFFSCNDSKTCIYWPMVCDGIPNCPNRHDEVEWVCESSRCPSECECSTKNDIYSATCTNGWNESTIQRIATRVKRIFLSDGNISALEPGLFKRFSDLRVLRVINSSIRSITPGAFDGLQNLTFLDISGNHITRFDADWFNELQNLKHLAVCHMPVETIGNGAFNGLKQLRTMILIRGESAPKTSVEVEKNAVTDLMNLETLYVDDHRLCCGFIEFLTHFHVNNCKTTEVQPPLNLCGSLMRNNLLRVAMWTLGLSALIGNALVIIWRCCQGKENGEKKTHSLFVLNLAISDLMMGVYMLIIAGADVSFGADYSRTASEWRSSVVCKVAGVLSVLSSEASVFFVTLISVSCCFSIMFPFSRTRIGEKSATFLVTTIWMAAAGLSIGPTVFIDSNSSEVYGLSDVCIGLPLTTIPKSYMIQEHNLGDAIMPDTISIPVGQGKQPAWIYPIVLFLGVNLLCFLVVFGCYVAIFVKVKRTVKRVRRMTHRNQEIKVALKMALIVGTDFACWMPVIILGILSQTGVMDIGPDIYAWIVVFILPINSSLNPYLYTVYTAVVSRRQNLNSVKSQLGSEMKTRSLETISSSVYDFKQS</sequence>
<comment type="subcellular location">
    <subcellularLocation>
        <location evidence="1">Cell membrane</location>
        <topology evidence="1">Multi-pass membrane protein</topology>
    </subcellularLocation>
</comment>
<dbReference type="Pfam" id="PF00057">
    <property type="entry name" value="Ldl_recept_a"/>
    <property type="match status" value="3"/>
</dbReference>
<dbReference type="PANTHER" id="PTHR24372">
    <property type="entry name" value="GLYCOPROTEIN HORMONE RECEPTOR"/>
    <property type="match status" value="1"/>
</dbReference>
<dbReference type="Pfam" id="PF00431">
    <property type="entry name" value="CUB"/>
    <property type="match status" value="2"/>
</dbReference>
<feature type="transmembrane region" description="Helical" evidence="13">
    <location>
        <begin position="1502"/>
        <end position="1529"/>
    </location>
</feature>
<evidence type="ECO:0000256" key="12">
    <source>
        <dbReference type="PROSITE-ProRule" id="PRU00124"/>
    </source>
</evidence>
<reference evidence="18" key="1">
    <citation type="submission" date="2025-08" db="UniProtKB">
        <authorList>
            <consortium name="RefSeq"/>
        </authorList>
    </citation>
    <scope>IDENTIFICATION</scope>
</reference>
<feature type="disulfide bond" evidence="12">
    <location>
        <begin position="1024"/>
        <end position="1042"/>
    </location>
</feature>
<organism evidence="17 18">
    <name type="scientific">Acanthaster planci</name>
    <name type="common">Crown-of-thorns starfish</name>
    <dbReference type="NCBI Taxonomy" id="133434"/>
    <lineage>
        <taxon>Eukaryota</taxon>
        <taxon>Metazoa</taxon>
        <taxon>Echinodermata</taxon>
        <taxon>Eleutherozoa</taxon>
        <taxon>Asterozoa</taxon>
        <taxon>Asteroidea</taxon>
        <taxon>Valvatacea</taxon>
        <taxon>Valvatida</taxon>
        <taxon>Acanthasteridae</taxon>
        <taxon>Acanthaster</taxon>
    </lineage>
</organism>
<dbReference type="SUPFAM" id="SSF57424">
    <property type="entry name" value="LDL receptor-like module"/>
    <property type="match status" value="6"/>
</dbReference>
<dbReference type="RefSeq" id="XP_022097838.1">
    <property type="nucleotide sequence ID" value="XM_022242146.1"/>
</dbReference>
<dbReference type="OrthoDB" id="5981530at2759"/>
<evidence type="ECO:0000256" key="2">
    <source>
        <dbReference type="ARBA" id="ARBA00022475"/>
    </source>
</evidence>
<dbReference type="CDD" id="cd00041">
    <property type="entry name" value="CUB"/>
    <property type="match status" value="2"/>
</dbReference>
<dbReference type="Gene3D" id="2.60.120.290">
    <property type="entry name" value="Spermadhesin, CUB domain"/>
    <property type="match status" value="2"/>
</dbReference>
<dbReference type="GO" id="GO:0005886">
    <property type="term" value="C:plasma membrane"/>
    <property type="evidence" value="ECO:0007669"/>
    <property type="project" value="UniProtKB-SubCell"/>
</dbReference>
<feature type="domain" description="CUB" evidence="15">
    <location>
        <begin position="747"/>
        <end position="858"/>
    </location>
</feature>
<dbReference type="Gene3D" id="4.10.400.10">
    <property type="entry name" value="Low-density Lipoprotein Receptor"/>
    <property type="match status" value="5"/>
</dbReference>
<dbReference type="InterPro" id="IPR000276">
    <property type="entry name" value="GPCR_Rhodpsn"/>
</dbReference>
<dbReference type="InterPro" id="IPR023415">
    <property type="entry name" value="LDLR_class-A_CS"/>
</dbReference>
<feature type="chain" id="PRO_5034828166" evidence="14">
    <location>
        <begin position="26"/>
        <end position="1648"/>
    </location>
</feature>
<dbReference type="GO" id="GO:0007189">
    <property type="term" value="P:adenylate cyclase-activating G protein-coupled receptor signaling pathway"/>
    <property type="evidence" value="ECO:0007669"/>
    <property type="project" value="TreeGrafter"/>
</dbReference>
<dbReference type="PROSITE" id="PS50262">
    <property type="entry name" value="G_PROTEIN_RECEP_F1_2"/>
    <property type="match status" value="1"/>
</dbReference>
<dbReference type="InterPro" id="IPR035914">
    <property type="entry name" value="Sperma_CUB_dom_sf"/>
</dbReference>
<keyword evidence="14" id="KW-0732">Signal</keyword>
<evidence type="ECO:0000256" key="1">
    <source>
        <dbReference type="ARBA" id="ARBA00004651"/>
    </source>
</evidence>
<keyword evidence="4 13" id="KW-0812">Transmembrane</keyword>
<evidence type="ECO:0000256" key="7">
    <source>
        <dbReference type="ARBA" id="ARBA00023040"/>
    </source>
</evidence>
<dbReference type="InterPro" id="IPR003591">
    <property type="entry name" value="Leu-rich_rpt_typical-subtyp"/>
</dbReference>
<comment type="caution">
    <text evidence="12">Lacks conserved residue(s) required for the propagation of feature annotation.</text>
</comment>
<dbReference type="Pfam" id="PF13855">
    <property type="entry name" value="LRR_8"/>
    <property type="match status" value="1"/>
</dbReference>
<dbReference type="OMA" id="IACIHET"/>
<evidence type="ECO:0000259" key="16">
    <source>
        <dbReference type="PROSITE" id="PS50262"/>
    </source>
</evidence>
<dbReference type="Gene3D" id="1.20.1070.10">
    <property type="entry name" value="Rhodopsin 7-helix transmembrane proteins"/>
    <property type="match status" value="1"/>
</dbReference>
<evidence type="ECO:0000256" key="5">
    <source>
        <dbReference type="ARBA" id="ARBA00022737"/>
    </source>
</evidence>
<dbReference type="InterPro" id="IPR036055">
    <property type="entry name" value="LDL_receptor-like_sf"/>
</dbReference>
<proteinExistence type="predicted"/>
<evidence type="ECO:0000256" key="13">
    <source>
        <dbReference type="SAM" id="Phobius"/>
    </source>
</evidence>
<feature type="disulfide bond" evidence="12">
    <location>
        <begin position="729"/>
        <end position="744"/>
    </location>
</feature>
<evidence type="ECO:0000256" key="9">
    <source>
        <dbReference type="ARBA" id="ARBA00023157"/>
    </source>
</evidence>
<dbReference type="Pfam" id="PF00001">
    <property type="entry name" value="7tm_1"/>
    <property type="match status" value="1"/>
</dbReference>
<dbReference type="PRINTS" id="PR00261">
    <property type="entry name" value="LDLRECEPTOR"/>
</dbReference>
<evidence type="ECO:0000256" key="14">
    <source>
        <dbReference type="SAM" id="SignalP"/>
    </source>
</evidence>
<keyword evidence="17" id="KW-1185">Reference proteome</keyword>
<feature type="transmembrane region" description="Helical" evidence="13">
    <location>
        <begin position="1396"/>
        <end position="1416"/>
    </location>
</feature>
<dbReference type="GeneID" id="110983148"/>
<feature type="transmembrane region" description="Helical" evidence="13">
    <location>
        <begin position="1586"/>
        <end position="1606"/>
    </location>
</feature>
<dbReference type="CDD" id="cd00112">
    <property type="entry name" value="LDLa"/>
    <property type="match status" value="6"/>
</dbReference>
<keyword evidence="2" id="KW-1003">Cell membrane</keyword>
<dbReference type="KEGG" id="aplc:110983148"/>
<dbReference type="InterPro" id="IPR017452">
    <property type="entry name" value="GPCR_Rhodpsn_7TM"/>
</dbReference>
<dbReference type="SMART" id="SM00192">
    <property type="entry name" value="LDLa"/>
    <property type="match status" value="7"/>
</dbReference>
<keyword evidence="5" id="KW-0677">Repeat</keyword>
<feature type="domain" description="CUB" evidence="15">
    <location>
        <begin position="897"/>
        <end position="1008"/>
    </location>
</feature>
<feature type="disulfide bond" evidence="12">
    <location>
        <begin position="1057"/>
        <end position="1069"/>
    </location>
</feature>
<keyword evidence="10" id="KW-0675">Receptor</keyword>
<protein>
    <submittedName>
        <fullName evidence="18">Uncharacterized protein LOC110983148 isoform X1</fullName>
    </submittedName>
</protein>
<evidence type="ECO:0000256" key="8">
    <source>
        <dbReference type="ARBA" id="ARBA00023136"/>
    </source>
</evidence>
<feature type="transmembrane region" description="Helical" evidence="13">
    <location>
        <begin position="1305"/>
        <end position="1327"/>
    </location>
</feature>
<dbReference type="PANTHER" id="PTHR24372:SF77">
    <property type="entry name" value="G-PROTEIN COUPLED RECEPTORS FAMILY 1 PROFILE DOMAIN-CONTAINING PROTEIN"/>
    <property type="match status" value="1"/>
</dbReference>
<evidence type="ECO:0000259" key="15">
    <source>
        <dbReference type="PROSITE" id="PS01180"/>
    </source>
</evidence>
<feature type="transmembrane region" description="Helical" evidence="13">
    <location>
        <begin position="1339"/>
        <end position="1362"/>
    </location>
</feature>
<gene>
    <name evidence="18" type="primary">LOC110983148</name>
</gene>
<keyword evidence="11" id="KW-0807">Transducer</keyword>
<dbReference type="InterPro" id="IPR001611">
    <property type="entry name" value="Leu-rich_rpt"/>
</dbReference>
<dbReference type="InterPro" id="IPR002172">
    <property type="entry name" value="LDrepeatLR_classA_rpt"/>
</dbReference>
<evidence type="ECO:0000256" key="10">
    <source>
        <dbReference type="ARBA" id="ARBA00023170"/>
    </source>
</evidence>
<dbReference type="Gene3D" id="3.80.10.10">
    <property type="entry name" value="Ribonuclease Inhibitor"/>
    <property type="match status" value="1"/>
</dbReference>
<feature type="transmembrane region" description="Helical" evidence="13">
    <location>
        <begin position="1550"/>
        <end position="1574"/>
    </location>
</feature>
<evidence type="ECO:0000256" key="3">
    <source>
        <dbReference type="ARBA" id="ARBA00022614"/>
    </source>
</evidence>
<evidence type="ECO:0000256" key="11">
    <source>
        <dbReference type="ARBA" id="ARBA00023224"/>
    </source>
</evidence>
<dbReference type="GO" id="GO:0008528">
    <property type="term" value="F:G protein-coupled peptide receptor activity"/>
    <property type="evidence" value="ECO:0007669"/>
    <property type="project" value="TreeGrafter"/>
</dbReference>
<evidence type="ECO:0000256" key="6">
    <source>
        <dbReference type="ARBA" id="ARBA00022989"/>
    </source>
</evidence>
<feature type="transmembrane region" description="Helical" evidence="13">
    <location>
        <begin position="1428"/>
        <end position="1448"/>
    </location>
</feature>
<dbReference type="SMART" id="SM00042">
    <property type="entry name" value="CUB"/>
    <property type="match status" value="2"/>
</dbReference>
<name>A0A8B7YWY9_ACAPL</name>
<keyword evidence="3" id="KW-0433">Leucine-rich repeat</keyword>
<evidence type="ECO:0000313" key="17">
    <source>
        <dbReference type="Proteomes" id="UP000694845"/>
    </source>
</evidence>
<dbReference type="InterPro" id="IPR000859">
    <property type="entry name" value="CUB_dom"/>
</dbReference>
<feature type="domain" description="G-protein coupled receptors family 1 profile" evidence="16">
    <location>
        <begin position="1317"/>
        <end position="1606"/>
    </location>
</feature>
<dbReference type="InterPro" id="IPR032675">
    <property type="entry name" value="LRR_dom_sf"/>
</dbReference>
<dbReference type="SUPFAM" id="SSF49854">
    <property type="entry name" value="Spermadhesin, CUB domain"/>
    <property type="match status" value="2"/>
</dbReference>